<comment type="caution">
    <text evidence="1">The sequence shown here is derived from an EMBL/GenBank/DDBJ whole genome shotgun (WGS) entry which is preliminary data.</text>
</comment>
<protein>
    <submittedName>
        <fullName evidence="1">Terminase small subunit</fullName>
    </submittedName>
</protein>
<evidence type="ECO:0000313" key="1">
    <source>
        <dbReference type="EMBL" id="MBK7424713.1"/>
    </source>
</evidence>
<dbReference type="Pfam" id="PF03592">
    <property type="entry name" value="Terminase_2"/>
    <property type="match status" value="1"/>
</dbReference>
<proteinExistence type="predicted"/>
<feature type="non-terminal residue" evidence="1">
    <location>
        <position position="1"/>
    </location>
</feature>
<dbReference type="GO" id="GO:0051276">
    <property type="term" value="P:chromosome organization"/>
    <property type="evidence" value="ECO:0007669"/>
    <property type="project" value="InterPro"/>
</dbReference>
<accession>A0A9D7IA11</accession>
<gene>
    <name evidence="1" type="ORF">IPJ48_17425</name>
</gene>
<organism evidence="1 2">
    <name type="scientific">Candidatus Propionivibrio dominans</name>
    <dbReference type="NCBI Taxonomy" id="2954373"/>
    <lineage>
        <taxon>Bacteria</taxon>
        <taxon>Pseudomonadati</taxon>
        <taxon>Pseudomonadota</taxon>
        <taxon>Betaproteobacteria</taxon>
        <taxon>Rhodocyclales</taxon>
        <taxon>Rhodocyclaceae</taxon>
        <taxon>Propionivibrio</taxon>
    </lineage>
</organism>
<name>A0A9D7IA11_9RHOO</name>
<reference evidence="1" key="1">
    <citation type="submission" date="2020-10" db="EMBL/GenBank/DDBJ databases">
        <title>Connecting structure to function with the recovery of over 1000 high-quality activated sludge metagenome-assembled genomes encoding full-length rRNA genes using long-read sequencing.</title>
        <authorList>
            <person name="Singleton C.M."/>
            <person name="Petriglieri F."/>
            <person name="Kristensen J.M."/>
            <person name="Kirkegaard R.H."/>
            <person name="Michaelsen T.Y."/>
            <person name="Andersen M.H."/>
            <person name="Karst S.M."/>
            <person name="Dueholm M.S."/>
            <person name="Nielsen P.H."/>
            <person name="Albertsen M."/>
        </authorList>
    </citation>
    <scope>NUCLEOTIDE SEQUENCE</scope>
    <source>
        <strain evidence="1">EsbW_18-Q3-R4-48_MAXAC.044</strain>
    </source>
</reference>
<dbReference type="AlphaFoldDB" id="A0A9D7IA11"/>
<sequence length="161" mass="17717">AYKIGAENLKKPQIASILAQKQTVIAARQDERLAKMELTEERIAREIARIAFFDPRKMFAPDGRPLSVTELDDDTAAAIGGLDVLEQYEGSGEDRRLVGLVKKYKISDKNSALDKAAKIRGMYGIDNSQRADPFTAMLHAIATGNSSAFQPVQQDPAHDED</sequence>
<dbReference type="InterPro" id="IPR005335">
    <property type="entry name" value="Terminase_ssu"/>
</dbReference>
<dbReference type="Proteomes" id="UP000886602">
    <property type="component" value="Unassembled WGS sequence"/>
</dbReference>
<evidence type="ECO:0000313" key="2">
    <source>
        <dbReference type="Proteomes" id="UP000886602"/>
    </source>
</evidence>
<dbReference type="EMBL" id="JADJNC010000043">
    <property type="protein sequence ID" value="MBK7424713.1"/>
    <property type="molecule type" value="Genomic_DNA"/>
</dbReference>